<organism evidence="2 3">
    <name type="scientific">Coemansia pectinata</name>
    <dbReference type="NCBI Taxonomy" id="1052879"/>
    <lineage>
        <taxon>Eukaryota</taxon>
        <taxon>Fungi</taxon>
        <taxon>Fungi incertae sedis</taxon>
        <taxon>Zoopagomycota</taxon>
        <taxon>Kickxellomycotina</taxon>
        <taxon>Kickxellomycetes</taxon>
        <taxon>Kickxellales</taxon>
        <taxon>Kickxellaceae</taxon>
        <taxon>Coemansia</taxon>
    </lineage>
</organism>
<evidence type="ECO:0000313" key="3">
    <source>
        <dbReference type="Proteomes" id="UP001140011"/>
    </source>
</evidence>
<gene>
    <name evidence="2" type="ORF">GGI19_000863</name>
</gene>
<feature type="signal peptide" evidence="1">
    <location>
        <begin position="1"/>
        <end position="21"/>
    </location>
</feature>
<dbReference type="PANTHER" id="PTHR28075:SF1">
    <property type="entry name" value="DUF1748-DOMAIN-CONTAINING PROTEIN"/>
    <property type="match status" value="1"/>
</dbReference>
<keyword evidence="1" id="KW-0732">Signal</keyword>
<sequence length="75" mass="8189">MVVGKLIHIGVDLVLLSTALAGIQRSTGLKLKPDSLVESKDMQSYIERYLSLGEMAMDLAAARMGSSSTYFTRDH</sequence>
<dbReference type="PANTHER" id="PTHR28075">
    <property type="entry name" value="CHROMOSOME 16, WHOLE GENOME SHOTGUN SEQUENCE"/>
    <property type="match status" value="1"/>
</dbReference>
<proteinExistence type="predicted"/>
<dbReference type="AlphaFoldDB" id="A0A9W8H347"/>
<evidence type="ECO:0000256" key="1">
    <source>
        <dbReference type="SAM" id="SignalP"/>
    </source>
</evidence>
<comment type="caution">
    <text evidence="2">The sequence shown here is derived from an EMBL/GenBank/DDBJ whole genome shotgun (WGS) entry which is preliminary data.</text>
</comment>
<dbReference type="GO" id="GO:0005737">
    <property type="term" value="C:cytoplasm"/>
    <property type="evidence" value="ECO:0007669"/>
    <property type="project" value="TreeGrafter"/>
</dbReference>
<reference evidence="2" key="1">
    <citation type="submission" date="2022-07" db="EMBL/GenBank/DDBJ databases">
        <title>Phylogenomic reconstructions and comparative analyses of Kickxellomycotina fungi.</title>
        <authorList>
            <person name="Reynolds N.K."/>
            <person name="Stajich J.E."/>
            <person name="Barry K."/>
            <person name="Grigoriev I.V."/>
            <person name="Crous P."/>
            <person name="Smith M.E."/>
        </authorList>
    </citation>
    <scope>NUCLEOTIDE SEQUENCE</scope>
    <source>
        <strain evidence="2">BCRC 34297</strain>
    </source>
</reference>
<evidence type="ECO:0000313" key="2">
    <source>
        <dbReference type="EMBL" id="KAJ2756382.1"/>
    </source>
</evidence>
<dbReference type="EMBL" id="JANBUH010000027">
    <property type="protein sequence ID" value="KAJ2756382.1"/>
    <property type="molecule type" value="Genomic_DNA"/>
</dbReference>
<keyword evidence="3" id="KW-1185">Reference proteome</keyword>
<dbReference type="Pfam" id="PF08520">
    <property type="entry name" value="Mitofissin"/>
    <property type="match status" value="1"/>
</dbReference>
<dbReference type="InterPro" id="IPR013726">
    <property type="entry name" value="Mitofissin"/>
</dbReference>
<dbReference type="OrthoDB" id="16824at2759"/>
<accession>A0A9W8H347</accession>
<name>A0A9W8H347_9FUNG</name>
<protein>
    <recommendedName>
        <fullName evidence="4">DUF1748-domain-containing protein</fullName>
    </recommendedName>
</protein>
<feature type="chain" id="PRO_5040734681" description="DUF1748-domain-containing protein" evidence="1">
    <location>
        <begin position="22"/>
        <end position="75"/>
    </location>
</feature>
<dbReference type="Proteomes" id="UP001140011">
    <property type="component" value="Unassembled WGS sequence"/>
</dbReference>
<evidence type="ECO:0008006" key="4">
    <source>
        <dbReference type="Google" id="ProtNLM"/>
    </source>
</evidence>